<dbReference type="AlphaFoldDB" id="A0A9N9QZD5"/>
<dbReference type="EMBL" id="OU893347">
    <property type="protein sequence ID" value="CAG9786681.1"/>
    <property type="molecule type" value="Genomic_DNA"/>
</dbReference>
<accession>A0A9N9QZD5</accession>
<protein>
    <submittedName>
        <fullName evidence="2">Uncharacterized protein</fullName>
    </submittedName>
</protein>
<evidence type="ECO:0000313" key="3">
    <source>
        <dbReference type="Proteomes" id="UP001153714"/>
    </source>
</evidence>
<evidence type="ECO:0000256" key="1">
    <source>
        <dbReference type="SAM" id="MobiDB-lite"/>
    </source>
</evidence>
<reference evidence="2" key="1">
    <citation type="submission" date="2021-12" db="EMBL/GenBank/DDBJ databases">
        <authorList>
            <person name="King R."/>
        </authorList>
    </citation>
    <scope>NUCLEOTIDE SEQUENCE</scope>
</reference>
<feature type="compositionally biased region" description="Basic and acidic residues" evidence="1">
    <location>
        <begin position="69"/>
        <end position="81"/>
    </location>
</feature>
<dbReference type="OrthoDB" id="7456226at2759"/>
<sequence>MPAIIIMPILNQRQVVSIDKTTCNQKYNTKSDNKASLPDKLMINVENNDNEDIEVFRKPAVKRDVETIQDFQKDEDNKKENSTNNSTVVDESSTDTIATVKEDINKTETIKMHTTTTTTTDIITTTSTTTKSNGPYSYPQYNNEFINTIIITTEVPKLPAVNDTRWQNFSTNNNTKSIDISVKTNYYTATDIKHNSNYITNDLPPIDDDRWNRFSNSDAITHSNEFIPLAGLYYDGFLHKPLKKYNFFPHHSEKNEKATGYNKVPDIRRRKI</sequence>
<dbReference type="Proteomes" id="UP001153714">
    <property type="component" value="Chromosome 16"/>
</dbReference>
<feature type="compositionally biased region" description="Polar residues" evidence="1">
    <location>
        <begin position="82"/>
        <end position="93"/>
    </location>
</feature>
<reference evidence="2" key="2">
    <citation type="submission" date="2022-10" db="EMBL/GenBank/DDBJ databases">
        <authorList>
            <consortium name="ENA_rothamsted_submissions"/>
            <consortium name="culmorum"/>
            <person name="King R."/>
        </authorList>
    </citation>
    <scope>NUCLEOTIDE SEQUENCE</scope>
</reference>
<feature type="region of interest" description="Disordered" evidence="1">
    <location>
        <begin position="69"/>
        <end position="93"/>
    </location>
</feature>
<name>A0A9N9QZD5_9NEOP</name>
<keyword evidence="3" id="KW-1185">Reference proteome</keyword>
<organism evidence="2 3">
    <name type="scientific">Diatraea saccharalis</name>
    <name type="common">sugarcane borer</name>
    <dbReference type="NCBI Taxonomy" id="40085"/>
    <lineage>
        <taxon>Eukaryota</taxon>
        <taxon>Metazoa</taxon>
        <taxon>Ecdysozoa</taxon>
        <taxon>Arthropoda</taxon>
        <taxon>Hexapoda</taxon>
        <taxon>Insecta</taxon>
        <taxon>Pterygota</taxon>
        <taxon>Neoptera</taxon>
        <taxon>Endopterygota</taxon>
        <taxon>Lepidoptera</taxon>
        <taxon>Glossata</taxon>
        <taxon>Ditrysia</taxon>
        <taxon>Pyraloidea</taxon>
        <taxon>Crambidae</taxon>
        <taxon>Crambinae</taxon>
        <taxon>Diatraea</taxon>
    </lineage>
</organism>
<proteinExistence type="predicted"/>
<evidence type="ECO:0000313" key="2">
    <source>
        <dbReference type="EMBL" id="CAG9786681.1"/>
    </source>
</evidence>
<gene>
    <name evidence="2" type="ORF">DIATSA_LOCUS4621</name>
</gene>